<protein>
    <submittedName>
        <fullName evidence="2">Uncharacterized protein</fullName>
    </submittedName>
</protein>
<name>A0A0M3IRQ1_ASCLU</name>
<accession>A0A0M3IRQ1</accession>
<dbReference type="Proteomes" id="UP000036681">
    <property type="component" value="Unplaced"/>
</dbReference>
<proteinExistence type="predicted"/>
<organism evidence="1 2">
    <name type="scientific">Ascaris lumbricoides</name>
    <name type="common">Giant roundworm</name>
    <dbReference type="NCBI Taxonomy" id="6252"/>
    <lineage>
        <taxon>Eukaryota</taxon>
        <taxon>Metazoa</taxon>
        <taxon>Ecdysozoa</taxon>
        <taxon>Nematoda</taxon>
        <taxon>Chromadorea</taxon>
        <taxon>Rhabditida</taxon>
        <taxon>Spirurina</taxon>
        <taxon>Ascaridomorpha</taxon>
        <taxon>Ascaridoidea</taxon>
        <taxon>Ascarididae</taxon>
        <taxon>Ascaris</taxon>
    </lineage>
</organism>
<dbReference type="WBParaSite" id="ALUE_0002142901-mRNA-1">
    <property type="protein sequence ID" value="ALUE_0002142901-mRNA-1"/>
    <property type="gene ID" value="ALUE_0002142901"/>
</dbReference>
<dbReference type="AlphaFoldDB" id="A0A0M3IRQ1"/>
<keyword evidence="1" id="KW-1185">Reference proteome</keyword>
<evidence type="ECO:0000313" key="1">
    <source>
        <dbReference type="Proteomes" id="UP000036681"/>
    </source>
</evidence>
<sequence length="56" mass="6638">MLTCAITLISGMLKYHAVIFHHWIFQSGLIDVHVWCRFHYFLLLGCKNFIDERANN</sequence>
<evidence type="ECO:0000313" key="2">
    <source>
        <dbReference type="WBParaSite" id="ALUE_0002142901-mRNA-1"/>
    </source>
</evidence>
<reference evidence="2" key="1">
    <citation type="submission" date="2017-02" db="UniProtKB">
        <authorList>
            <consortium name="WormBaseParasite"/>
        </authorList>
    </citation>
    <scope>IDENTIFICATION</scope>
</reference>